<protein>
    <submittedName>
        <fullName evidence="2">Uncharacterized protein</fullName>
    </submittedName>
</protein>
<feature type="region of interest" description="Disordered" evidence="1">
    <location>
        <begin position="19"/>
        <end position="48"/>
    </location>
</feature>
<dbReference type="AlphaFoldDB" id="A0A7W7U9Q0"/>
<dbReference type="EMBL" id="JACHJY010000023">
    <property type="protein sequence ID" value="MBB4987509.1"/>
    <property type="molecule type" value="Genomic_DNA"/>
</dbReference>
<dbReference type="Proteomes" id="UP000582643">
    <property type="component" value="Unassembled WGS sequence"/>
</dbReference>
<comment type="caution">
    <text evidence="2">The sequence shown here is derived from an EMBL/GenBank/DDBJ whole genome shotgun (WGS) entry which is preliminary data.</text>
</comment>
<organism evidence="2 3">
    <name type="scientific">Streptomyces nymphaeiformis</name>
    <dbReference type="NCBI Taxonomy" id="2663842"/>
    <lineage>
        <taxon>Bacteria</taxon>
        <taxon>Bacillati</taxon>
        <taxon>Actinomycetota</taxon>
        <taxon>Actinomycetes</taxon>
        <taxon>Kitasatosporales</taxon>
        <taxon>Streptomycetaceae</taxon>
        <taxon>Streptomyces</taxon>
    </lineage>
</organism>
<proteinExistence type="predicted"/>
<feature type="compositionally biased region" description="Polar residues" evidence="1">
    <location>
        <begin position="22"/>
        <end position="42"/>
    </location>
</feature>
<dbReference type="RefSeq" id="WP_184933290.1">
    <property type="nucleotide sequence ID" value="NZ_JACHJY010000023.1"/>
</dbReference>
<evidence type="ECO:0000256" key="1">
    <source>
        <dbReference type="SAM" id="MobiDB-lite"/>
    </source>
</evidence>
<name>A0A7W7U9Q0_9ACTN</name>
<sequence>MRFDPGMCEGNCPVCGAGVGSSPGTPTTMHQRAGTGTETCPGSGQPAL</sequence>
<keyword evidence="3" id="KW-1185">Reference proteome</keyword>
<reference evidence="2 3" key="1">
    <citation type="submission" date="2020-08" db="EMBL/GenBank/DDBJ databases">
        <title>Genomic Encyclopedia of Type Strains, Phase III (KMG-III): the genomes of soil and plant-associated and newly described type strains.</title>
        <authorList>
            <person name="Whitman W."/>
        </authorList>
    </citation>
    <scope>NUCLEOTIDE SEQUENCE [LARGE SCALE GENOMIC DNA]</scope>
    <source>
        <strain evidence="2 3">SFB5A</strain>
    </source>
</reference>
<evidence type="ECO:0000313" key="3">
    <source>
        <dbReference type="Proteomes" id="UP000582643"/>
    </source>
</evidence>
<gene>
    <name evidence="2" type="ORF">GGE06_008482</name>
</gene>
<accession>A0A7W7U9Q0</accession>
<evidence type="ECO:0000313" key="2">
    <source>
        <dbReference type="EMBL" id="MBB4987509.1"/>
    </source>
</evidence>